<keyword evidence="1" id="KW-0472">Membrane</keyword>
<proteinExistence type="predicted"/>
<dbReference type="Proteomes" id="UP000627838">
    <property type="component" value="Unassembled WGS sequence"/>
</dbReference>
<feature type="transmembrane region" description="Helical" evidence="1">
    <location>
        <begin position="15"/>
        <end position="41"/>
    </location>
</feature>
<evidence type="ECO:0000256" key="1">
    <source>
        <dbReference type="SAM" id="Phobius"/>
    </source>
</evidence>
<dbReference type="EMBL" id="JADBDZ010000001">
    <property type="protein sequence ID" value="MBE1533201.1"/>
    <property type="molecule type" value="Genomic_DNA"/>
</dbReference>
<evidence type="ECO:0000313" key="2">
    <source>
        <dbReference type="EMBL" id="MBE1533201.1"/>
    </source>
</evidence>
<evidence type="ECO:0000313" key="3">
    <source>
        <dbReference type="Proteomes" id="UP000627838"/>
    </source>
</evidence>
<dbReference type="RefSeq" id="WP_192759788.1">
    <property type="nucleotide sequence ID" value="NZ_JADBDZ010000001.1"/>
</dbReference>
<accession>A0ABR9JRJ7</accession>
<gene>
    <name evidence="2" type="ORF">H4W34_003034</name>
</gene>
<name>A0ABR9JRJ7_9ACTN</name>
<organism evidence="2 3">
    <name type="scientific">Actinomadura algeriensis</name>
    <dbReference type="NCBI Taxonomy" id="1679523"/>
    <lineage>
        <taxon>Bacteria</taxon>
        <taxon>Bacillati</taxon>
        <taxon>Actinomycetota</taxon>
        <taxon>Actinomycetes</taxon>
        <taxon>Streptosporangiales</taxon>
        <taxon>Thermomonosporaceae</taxon>
        <taxon>Actinomadura</taxon>
    </lineage>
</organism>
<sequence>MEEVLRVIAEMGPAAVWAGGFVAAVIAAIVIYLGLALVAVLRAQPNNEECRYVVFRDLLDLLCDLLSFLRPWRRR</sequence>
<reference evidence="2 3" key="1">
    <citation type="submission" date="2020-10" db="EMBL/GenBank/DDBJ databases">
        <title>Sequencing the genomes of 1000 actinobacteria strains.</title>
        <authorList>
            <person name="Klenk H.-P."/>
        </authorList>
    </citation>
    <scope>NUCLEOTIDE SEQUENCE [LARGE SCALE GENOMIC DNA]</scope>
    <source>
        <strain evidence="2 3">DSM 46744</strain>
    </source>
</reference>
<keyword evidence="1" id="KW-1133">Transmembrane helix</keyword>
<comment type="caution">
    <text evidence="2">The sequence shown here is derived from an EMBL/GenBank/DDBJ whole genome shotgun (WGS) entry which is preliminary data.</text>
</comment>
<keyword evidence="1" id="KW-0812">Transmembrane</keyword>
<protein>
    <submittedName>
        <fullName evidence="2">Uncharacterized protein</fullName>
    </submittedName>
</protein>
<keyword evidence="3" id="KW-1185">Reference proteome</keyword>